<feature type="non-terminal residue" evidence="1">
    <location>
        <position position="1"/>
    </location>
</feature>
<comment type="caution">
    <text evidence="1">The sequence shown here is derived from an EMBL/GenBank/DDBJ whole genome shotgun (WGS) entry which is preliminary data.</text>
</comment>
<proteinExistence type="predicted"/>
<evidence type="ECO:0000313" key="2">
    <source>
        <dbReference type="Proteomes" id="UP001175211"/>
    </source>
</evidence>
<dbReference type="EMBL" id="JAUEPS010000066">
    <property type="protein sequence ID" value="KAK0442001.1"/>
    <property type="molecule type" value="Genomic_DNA"/>
</dbReference>
<reference evidence="1" key="1">
    <citation type="submission" date="2023-06" db="EMBL/GenBank/DDBJ databases">
        <authorList>
            <consortium name="Lawrence Berkeley National Laboratory"/>
            <person name="Ahrendt S."/>
            <person name="Sahu N."/>
            <person name="Indic B."/>
            <person name="Wong-Bajracharya J."/>
            <person name="Merenyi Z."/>
            <person name="Ke H.-M."/>
            <person name="Monk M."/>
            <person name="Kocsube S."/>
            <person name="Drula E."/>
            <person name="Lipzen A."/>
            <person name="Balint B."/>
            <person name="Henrissat B."/>
            <person name="Andreopoulos B."/>
            <person name="Martin F.M."/>
            <person name="Harder C.B."/>
            <person name="Rigling D."/>
            <person name="Ford K.L."/>
            <person name="Foster G.D."/>
            <person name="Pangilinan J."/>
            <person name="Papanicolaou A."/>
            <person name="Barry K."/>
            <person name="LaButti K."/>
            <person name="Viragh M."/>
            <person name="Koriabine M."/>
            <person name="Yan M."/>
            <person name="Riley R."/>
            <person name="Champramary S."/>
            <person name="Plett K.L."/>
            <person name="Tsai I.J."/>
            <person name="Slot J."/>
            <person name="Sipos G."/>
            <person name="Plett J."/>
            <person name="Nagy L.G."/>
            <person name="Grigoriev I.V."/>
        </authorList>
    </citation>
    <scope>NUCLEOTIDE SEQUENCE</scope>
    <source>
        <strain evidence="1">CCBAS 213</strain>
    </source>
</reference>
<dbReference type="RefSeq" id="XP_060324154.1">
    <property type="nucleotide sequence ID" value="XM_060468086.1"/>
</dbReference>
<dbReference type="GeneID" id="85351634"/>
<keyword evidence="2" id="KW-1185">Reference proteome</keyword>
<dbReference type="Proteomes" id="UP001175211">
    <property type="component" value="Unassembled WGS sequence"/>
</dbReference>
<sequence>PPSVISYLREYWLDYKPYWSAIYHQDRTILEECDTNMLVEVWHHLLKGHFGEGKRNRHLDHLIYLLVVVSMHYFIH</sequence>
<gene>
    <name evidence="1" type="ORF">EV420DRAFT_1278490</name>
</gene>
<evidence type="ECO:0000313" key="1">
    <source>
        <dbReference type="EMBL" id="KAK0442001.1"/>
    </source>
</evidence>
<name>A0AA39JHQ6_ARMTA</name>
<dbReference type="AlphaFoldDB" id="A0AA39JHQ6"/>
<organism evidence="1 2">
    <name type="scientific">Armillaria tabescens</name>
    <name type="common">Ringless honey mushroom</name>
    <name type="synonym">Agaricus tabescens</name>
    <dbReference type="NCBI Taxonomy" id="1929756"/>
    <lineage>
        <taxon>Eukaryota</taxon>
        <taxon>Fungi</taxon>
        <taxon>Dikarya</taxon>
        <taxon>Basidiomycota</taxon>
        <taxon>Agaricomycotina</taxon>
        <taxon>Agaricomycetes</taxon>
        <taxon>Agaricomycetidae</taxon>
        <taxon>Agaricales</taxon>
        <taxon>Marasmiineae</taxon>
        <taxon>Physalacriaceae</taxon>
        <taxon>Desarmillaria</taxon>
    </lineage>
</organism>
<protein>
    <submittedName>
        <fullName evidence="1">Uncharacterized protein</fullName>
    </submittedName>
</protein>
<accession>A0AA39JHQ6</accession>